<dbReference type="PIRSF" id="PIRSF006444">
    <property type="entry name" value="PaaK"/>
    <property type="match status" value="1"/>
</dbReference>
<gene>
    <name evidence="12" type="ORF">B0I18_104160</name>
</gene>
<comment type="catalytic activity">
    <reaction evidence="9">
        <text>2-phenylacetate + ATP + CoA = phenylacetyl-CoA + AMP + diphosphate</text>
        <dbReference type="Rhea" id="RHEA:20956"/>
        <dbReference type="ChEBI" id="CHEBI:18401"/>
        <dbReference type="ChEBI" id="CHEBI:30616"/>
        <dbReference type="ChEBI" id="CHEBI:33019"/>
        <dbReference type="ChEBI" id="CHEBI:57287"/>
        <dbReference type="ChEBI" id="CHEBI:57390"/>
        <dbReference type="ChEBI" id="CHEBI:456215"/>
        <dbReference type="EC" id="6.2.1.30"/>
    </reaction>
</comment>
<dbReference type="EC" id="6.2.1.30" evidence="6 9"/>
<evidence type="ECO:0000256" key="3">
    <source>
        <dbReference type="ARBA" id="ARBA00022741"/>
    </source>
</evidence>
<dbReference type="InterPro" id="IPR045851">
    <property type="entry name" value="AMP-bd_C_sf"/>
</dbReference>
<dbReference type="FunFam" id="3.40.50.12780:FF:000016">
    <property type="entry name" value="Phenylacetate-coenzyme A ligase"/>
    <property type="match status" value="1"/>
</dbReference>
<keyword evidence="2 9" id="KW-0436">Ligase</keyword>
<proteinExistence type="inferred from homology"/>
<dbReference type="RefSeq" id="WP_106523134.1">
    <property type="nucleotide sequence ID" value="NZ_PYGD01000004.1"/>
</dbReference>
<dbReference type="SUPFAM" id="SSF56801">
    <property type="entry name" value="Acetyl-CoA synthetase-like"/>
    <property type="match status" value="1"/>
</dbReference>
<dbReference type="Gene3D" id="3.40.50.12780">
    <property type="entry name" value="N-terminal domain of ligase-like"/>
    <property type="match status" value="1"/>
</dbReference>
<evidence type="ECO:0000259" key="10">
    <source>
        <dbReference type="Pfam" id="PF00501"/>
    </source>
</evidence>
<dbReference type="CDD" id="cd05913">
    <property type="entry name" value="PaaK"/>
    <property type="match status" value="1"/>
</dbReference>
<comment type="function">
    <text evidence="9">Catalyzes the activation of phenylacetic acid (PA) to phenylacetyl-CoA (PA-CoA).</text>
</comment>
<evidence type="ECO:0000256" key="2">
    <source>
        <dbReference type="ARBA" id="ARBA00022598"/>
    </source>
</evidence>
<dbReference type="Gene3D" id="3.30.300.30">
    <property type="match status" value="1"/>
</dbReference>
<dbReference type="PANTHER" id="PTHR43845:SF1">
    <property type="entry name" value="BLR5969 PROTEIN"/>
    <property type="match status" value="1"/>
</dbReference>
<dbReference type="Proteomes" id="UP000240572">
    <property type="component" value="Unassembled WGS sequence"/>
</dbReference>
<dbReference type="PANTHER" id="PTHR43845">
    <property type="entry name" value="BLR5969 PROTEIN"/>
    <property type="match status" value="1"/>
</dbReference>
<dbReference type="InterPro" id="IPR028154">
    <property type="entry name" value="AMP-dep_Lig_C"/>
</dbReference>
<dbReference type="InterPro" id="IPR000873">
    <property type="entry name" value="AMP-dep_synth/lig_dom"/>
</dbReference>
<keyword evidence="13" id="KW-1185">Reference proteome</keyword>
<dbReference type="GO" id="GO:0010124">
    <property type="term" value="P:phenylacetate catabolic process"/>
    <property type="evidence" value="ECO:0007669"/>
    <property type="project" value="UniProtKB-UniRule"/>
</dbReference>
<comment type="similarity">
    <text evidence="5 9">Belongs to the phenylacetyl-CoA ligase family.</text>
</comment>
<evidence type="ECO:0000256" key="1">
    <source>
        <dbReference type="ARBA" id="ARBA00011245"/>
    </source>
</evidence>
<evidence type="ECO:0000256" key="4">
    <source>
        <dbReference type="ARBA" id="ARBA00060591"/>
    </source>
</evidence>
<evidence type="ECO:0000256" key="5">
    <source>
        <dbReference type="ARBA" id="ARBA00061566"/>
    </source>
</evidence>
<evidence type="ECO:0000256" key="9">
    <source>
        <dbReference type="PIRNR" id="PIRNR006444"/>
    </source>
</evidence>
<name>A0A2P8D4B6_9BACT</name>
<organism evidence="12 13">
    <name type="scientific">Taibaiella chishuiensis</name>
    <dbReference type="NCBI Taxonomy" id="1434707"/>
    <lineage>
        <taxon>Bacteria</taxon>
        <taxon>Pseudomonadati</taxon>
        <taxon>Bacteroidota</taxon>
        <taxon>Chitinophagia</taxon>
        <taxon>Chitinophagales</taxon>
        <taxon>Chitinophagaceae</taxon>
        <taxon>Taibaiella</taxon>
    </lineage>
</organism>
<evidence type="ECO:0000313" key="13">
    <source>
        <dbReference type="Proteomes" id="UP000240572"/>
    </source>
</evidence>
<dbReference type="Pfam" id="PF14535">
    <property type="entry name" value="AMP-binding_C_2"/>
    <property type="match status" value="1"/>
</dbReference>
<feature type="domain" description="AMP-dependent synthetase/ligase" evidence="10">
    <location>
        <begin position="92"/>
        <end position="288"/>
    </location>
</feature>
<dbReference type="UniPathway" id="UPA00930"/>
<evidence type="ECO:0000256" key="6">
    <source>
        <dbReference type="ARBA" id="ARBA00066629"/>
    </source>
</evidence>
<dbReference type="OrthoDB" id="580775at2"/>
<dbReference type="EMBL" id="PYGD01000004">
    <property type="protein sequence ID" value="PSK92063.1"/>
    <property type="molecule type" value="Genomic_DNA"/>
</dbReference>
<reference evidence="12 13" key="1">
    <citation type="submission" date="2018-03" db="EMBL/GenBank/DDBJ databases">
        <title>Genomic Encyclopedia of Type Strains, Phase III (KMG-III): the genomes of soil and plant-associated and newly described type strains.</title>
        <authorList>
            <person name="Whitman W."/>
        </authorList>
    </citation>
    <scope>NUCLEOTIDE SEQUENCE [LARGE SCALE GENOMIC DNA]</scope>
    <source>
        <strain evidence="12 13">CGMCC 1.12700</strain>
    </source>
</reference>
<dbReference type="InterPro" id="IPR011880">
    <property type="entry name" value="PA_CoA_ligase"/>
</dbReference>
<evidence type="ECO:0000313" key="12">
    <source>
        <dbReference type="EMBL" id="PSK92063.1"/>
    </source>
</evidence>
<dbReference type="Pfam" id="PF00501">
    <property type="entry name" value="AMP-binding"/>
    <property type="match status" value="1"/>
</dbReference>
<comment type="subunit">
    <text evidence="1">Monomer.</text>
</comment>
<keyword evidence="3 9" id="KW-0547">Nucleotide-binding</keyword>
<accession>A0A2P8D4B6</accession>
<sequence length="446" mass="49713">MIKYYNEAIETLDRERLRLLQQERLVKQVHILYEKVSFYRNMFDQAGISPAMIRTVEDLQLIPFTKKDALRDNYPFGLFTLPRSAVSRLHCSSGTTGKPIVVGYTQNDLDIFSEVIARSLVAAGCQPGMLMQNAYGYGLFTGGLGLHYGAEKMGMTVLPISGGGTEKQLMLMQDFQSDAICCTPSYALTLAEEIRKRGIDKSKLNLRYAVLGAEPWTDSIRTQVEEGLGVTATNIYGLSEIIGPGVSQEDYEEKGSGSYIWEDHFYPEIVDKDTGEVLPHGQQGVLVFTTLSKEAMPLLRYWTNDITSIYYDKSAKRSHIKMAPISGRADDMLIIRGVNLFATQVEAVLEHISELSANYQLVVTNSGLMDEVMVRVETEQVLYEALGRECGDALGHDKIKTAKQVLQKKIKDSIGLSMQIEITAPGLIPRSEGGKLNRLSDLRNKK</sequence>
<feature type="domain" description="AMP-dependent ligase C-terminal" evidence="11">
    <location>
        <begin position="337"/>
        <end position="443"/>
    </location>
</feature>
<evidence type="ECO:0000256" key="7">
    <source>
        <dbReference type="ARBA" id="ARBA00068695"/>
    </source>
</evidence>
<comment type="pathway">
    <text evidence="4 9">Aromatic compound metabolism; phenylacetate degradation.</text>
</comment>
<evidence type="ECO:0000259" key="11">
    <source>
        <dbReference type="Pfam" id="PF14535"/>
    </source>
</evidence>
<dbReference type="GO" id="GO:0047475">
    <property type="term" value="F:phenylacetate-CoA ligase activity"/>
    <property type="evidence" value="ECO:0007669"/>
    <property type="project" value="UniProtKB-EC"/>
</dbReference>
<evidence type="ECO:0000256" key="8">
    <source>
        <dbReference type="ARBA" id="ARBA00075111"/>
    </source>
</evidence>
<protein>
    <recommendedName>
        <fullName evidence="7 9">Phenylacetate-coenzyme A ligase</fullName>
        <ecNumber evidence="6 9">6.2.1.30</ecNumber>
    </recommendedName>
    <alternativeName>
        <fullName evidence="8 9">Phenylacetyl-CoA ligase</fullName>
    </alternativeName>
</protein>
<dbReference type="AlphaFoldDB" id="A0A2P8D4B6"/>
<dbReference type="GO" id="GO:0000166">
    <property type="term" value="F:nucleotide binding"/>
    <property type="evidence" value="ECO:0007669"/>
    <property type="project" value="UniProtKB-KW"/>
</dbReference>
<dbReference type="InterPro" id="IPR042099">
    <property type="entry name" value="ANL_N_sf"/>
</dbReference>
<comment type="caution">
    <text evidence="12">The sequence shown here is derived from an EMBL/GenBank/DDBJ whole genome shotgun (WGS) entry which is preliminary data.</text>
</comment>